<proteinExistence type="predicted"/>
<evidence type="ECO:0000313" key="1">
    <source>
        <dbReference type="EMBL" id="CAG8833946.1"/>
    </source>
</evidence>
<evidence type="ECO:0000313" key="2">
    <source>
        <dbReference type="Proteomes" id="UP000789920"/>
    </source>
</evidence>
<accession>A0ACA9SBA3</accession>
<organism evidence="1 2">
    <name type="scientific">Racocetra persica</name>
    <dbReference type="NCBI Taxonomy" id="160502"/>
    <lineage>
        <taxon>Eukaryota</taxon>
        <taxon>Fungi</taxon>
        <taxon>Fungi incertae sedis</taxon>
        <taxon>Mucoromycota</taxon>
        <taxon>Glomeromycotina</taxon>
        <taxon>Glomeromycetes</taxon>
        <taxon>Diversisporales</taxon>
        <taxon>Gigasporaceae</taxon>
        <taxon>Racocetra</taxon>
    </lineage>
</organism>
<gene>
    <name evidence="1" type="ORF">RPERSI_LOCUS29020</name>
</gene>
<keyword evidence="2" id="KW-1185">Reference proteome</keyword>
<dbReference type="EMBL" id="CAJVQC010107804">
    <property type="protein sequence ID" value="CAG8833946.1"/>
    <property type="molecule type" value="Genomic_DNA"/>
</dbReference>
<protein>
    <submittedName>
        <fullName evidence="1">8812_t:CDS:1</fullName>
    </submittedName>
</protein>
<dbReference type="Proteomes" id="UP000789920">
    <property type="component" value="Unassembled WGS sequence"/>
</dbReference>
<name>A0ACA9SBA3_9GLOM</name>
<comment type="caution">
    <text evidence="1">The sequence shown here is derived from an EMBL/GenBank/DDBJ whole genome shotgun (WGS) entry which is preliminary data.</text>
</comment>
<feature type="non-terminal residue" evidence="1">
    <location>
        <position position="134"/>
    </location>
</feature>
<sequence length="134" mass="15253">NQKEIQCDISNKVYIIPSTTTVSKTYTVDPSIRTYTCIAMLGGLPCKHQATVAVKYHEALFNFIFALSIDNYMTYRYIACRTIAKDSTFYASLRTPIMQKNTQMTEKVIQNVDLIYNDSNNDIPTADSGDYENH</sequence>
<reference evidence="1" key="1">
    <citation type="submission" date="2021-06" db="EMBL/GenBank/DDBJ databases">
        <authorList>
            <person name="Kallberg Y."/>
            <person name="Tangrot J."/>
            <person name="Rosling A."/>
        </authorList>
    </citation>
    <scope>NUCLEOTIDE SEQUENCE</scope>
    <source>
        <strain evidence="1">MA461A</strain>
    </source>
</reference>
<feature type="non-terminal residue" evidence="1">
    <location>
        <position position="1"/>
    </location>
</feature>